<accession>A0A967AU45</accession>
<protein>
    <submittedName>
        <fullName evidence="1">Uncharacterized protein</fullName>
    </submittedName>
</protein>
<dbReference type="AlphaFoldDB" id="A0A967AU45"/>
<keyword evidence="2" id="KW-1185">Reference proteome</keyword>
<organism evidence="1 2">
    <name type="scientific">Pelagihabitans pacificus</name>
    <dbReference type="NCBI Taxonomy" id="2696054"/>
    <lineage>
        <taxon>Bacteria</taxon>
        <taxon>Pseudomonadati</taxon>
        <taxon>Bacteroidota</taxon>
        <taxon>Flavobacteriia</taxon>
        <taxon>Flavobacteriales</taxon>
        <taxon>Flavobacteriaceae</taxon>
        <taxon>Pelagihabitans</taxon>
    </lineage>
</organism>
<evidence type="ECO:0000313" key="1">
    <source>
        <dbReference type="EMBL" id="NHF59977.1"/>
    </source>
</evidence>
<dbReference type="RefSeq" id="WP_152574482.1">
    <property type="nucleotide sequence ID" value="NZ_VIKU02000003.1"/>
</dbReference>
<reference evidence="1" key="1">
    <citation type="submission" date="2019-07" db="EMBL/GenBank/DDBJ databases">
        <authorList>
            <person name="De-Chao Zhang Q."/>
        </authorList>
    </citation>
    <scope>NUCLEOTIDE SEQUENCE</scope>
    <source>
        <strain evidence="1">TP-CH-4</strain>
    </source>
</reference>
<reference evidence="1" key="2">
    <citation type="submission" date="2020-03" db="EMBL/GenBank/DDBJ databases">
        <title>Flavobacteriaceae bacterium strain TP-CH-4, a member of the family Flavobacteriaceae isolated from a deep-sea seamount.</title>
        <authorList>
            <person name="Zhang D.-C."/>
        </authorList>
    </citation>
    <scope>NUCLEOTIDE SEQUENCE</scope>
    <source>
        <strain evidence="1">TP-CH-4</strain>
    </source>
</reference>
<gene>
    <name evidence="1" type="ORF">FK220_011535</name>
</gene>
<dbReference type="EMBL" id="VIKU02000003">
    <property type="protein sequence ID" value="NHF59977.1"/>
    <property type="molecule type" value="Genomic_DNA"/>
</dbReference>
<comment type="caution">
    <text evidence="1">The sequence shown here is derived from an EMBL/GenBank/DDBJ whole genome shotgun (WGS) entry which is preliminary data.</text>
</comment>
<dbReference type="Proteomes" id="UP000707206">
    <property type="component" value="Unassembled WGS sequence"/>
</dbReference>
<proteinExistence type="predicted"/>
<name>A0A967AU45_9FLAO</name>
<sequence length="494" mass="53016">MPTSTIPFDPSLVLGMVVKPDKITQLEAIANLQKPVDAARNKVNALLRQKLSLDMTLRELTSLGAGAGDAMDSFKKNLDQIMDAILKASVELSEAVMQSETAIADLMSNQDEKQISSEVQSPLDFAASQLKPMPISSDTMNMDVQYYRYETNDESDTSTADAVSAFVATKVTELLGPDWGASAGGSAHSAIDNSRKGRNLLGTVVICANCTHKQAQMFSPLILDVEDTIENYVLYTGKKWDADPEDPDEMLKKASVPIDPDDEKSGMPVLIGATYGSSFVGFVHFEQIEGTQSRQSSQSAAAQASGYIEAGLLGSSLEGSFGVDTETAKSVKSLLSTSDVQSHCSLITMGLIPSIKSNEITTVVDHLQGGPAEHMKELAAMQDASNSGMSSMASIAGKAKTGQSIEKMKTDYIKGSVEAVAEVDTTNNSVIDMNSLMTAFDDFVKKAANAQGGVPINFYLKYITERTIAVQWMKKYQPDMLHPPKKKGDDSGTP</sequence>
<evidence type="ECO:0000313" key="2">
    <source>
        <dbReference type="Proteomes" id="UP000707206"/>
    </source>
</evidence>